<dbReference type="Pfam" id="PF14392">
    <property type="entry name" value="zf-CCHC_4"/>
    <property type="match status" value="1"/>
</dbReference>
<keyword evidence="4" id="KW-1185">Reference proteome</keyword>
<dbReference type="GO" id="GO:0008270">
    <property type="term" value="F:zinc ion binding"/>
    <property type="evidence" value="ECO:0007669"/>
    <property type="project" value="UniProtKB-KW"/>
</dbReference>
<gene>
    <name evidence="3" type="ORF">TorRG33x02_119730</name>
</gene>
<organism evidence="3 4">
    <name type="scientific">Trema orientale</name>
    <name type="common">Charcoal tree</name>
    <name type="synonym">Celtis orientalis</name>
    <dbReference type="NCBI Taxonomy" id="63057"/>
    <lineage>
        <taxon>Eukaryota</taxon>
        <taxon>Viridiplantae</taxon>
        <taxon>Streptophyta</taxon>
        <taxon>Embryophyta</taxon>
        <taxon>Tracheophyta</taxon>
        <taxon>Spermatophyta</taxon>
        <taxon>Magnoliopsida</taxon>
        <taxon>eudicotyledons</taxon>
        <taxon>Gunneridae</taxon>
        <taxon>Pentapetalae</taxon>
        <taxon>rosids</taxon>
        <taxon>fabids</taxon>
        <taxon>Rosales</taxon>
        <taxon>Cannabaceae</taxon>
        <taxon>Trema</taxon>
    </lineage>
</organism>
<dbReference type="InParanoid" id="A0A2P5F2Z2"/>
<dbReference type="PROSITE" id="PS50158">
    <property type="entry name" value="ZF_CCHC"/>
    <property type="match status" value="1"/>
</dbReference>
<dbReference type="PANTHER" id="PTHR31286:SF167">
    <property type="entry name" value="OS09G0268800 PROTEIN"/>
    <property type="match status" value="1"/>
</dbReference>
<dbReference type="OrthoDB" id="1707487at2759"/>
<dbReference type="InterPro" id="IPR025836">
    <property type="entry name" value="Zn_knuckle_CX2CX4HX4C"/>
</dbReference>
<evidence type="ECO:0000259" key="2">
    <source>
        <dbReference type="PROSITE" id="PS50158"/>
    </source>
</evidence>
<evidence type="ECO:0000256" key="1">
    <source>
        <dbReference type="PROSITE-ProRule" id="PRU00047"/>
    </source>
</evidence>
<keyword evidence="1" id="KW-0862">Zinc</keyword>
<dbReference type="PANTHER" id="PTHR31286">
    <property type="entry name" value="GLYCINE-RICH CELL WALL STRUCTURAL PROTEIN 1.8-LIKE"/>
    <property type="match status" value="1"/>
</dbReference>
<proteinExistence type="predicted"/>
<sequence>MFNLPLQGMSKAVAKLLGNQAGRFVEVEKDDNGSCLGRFLNVRVIVDINKPLRRGAKVRIGSGGHTIWVDFRYVRLPDFCFWCGKIGHTMADCFEEIPDKVRRGKQEPNYGAWLRGWTMDKPFKSMKSGRSHAIGSTCGGSHFGGTSTASGSRVTQMLT</sequence>
<feature type="domain" description="CCHC-type" evidence="2">
    <location>
        <begin position="80"/>
        <end position="93"/>
    </location>
</feature>
<reference evidence="4" key="1">
    <citation type="submission" date="2016-06" db="EMBL/GenBank/DDBJ databases">
        <title>Parallel loss of symbiosis genes in relatives of nitrogen-fixing non-legume Parasponia.</title>
        <authorList>
            <person name="Van Velzen R."/>
            <person name="Holmer R."/>
            <person name="Bu F."/>
            <person name="Rutten L."/>
            <person name="Van Zeijl A."/>
            <person name="Liu W."/>
            <person name="Santuari L."/>
            <person name="Cao Q."/>
            <person name="Sharma T."/>
            <person name="Shen D."/>
            <person name="Roswanjaya Y."/>
            <person name="Wardhani T."/>
            <person name="Kalhor M.S."/>
            <person name="Jansen J."/>
            <person name="Van den Hoogen J."/>
            <person name="Gungor B."/>
            <person name="Hartog M."/>
            <person name="Hontelez J."/>
            <person name="Verver J."/>
            <person name="Yang W.-C."/>
            <person name="Schijlen E."/>
            <person name="Repin R."/>
            <person name="Schilthuizen M."/>
            <person name="Schranz E."/>
            <person name="Heidstra R."/>
            <person name="Miyata K."/>
            <person name="Fedorova E."/>
            <person name="Kohlen W."/>
            <person name="Bisseling T."/>
            <person name="Smit S."/>
            <person name="Geurts R."/>
        </authorList>
    </citation>
    <scope>NUCLEOTIDE SEQUENCE [LARGE SCALE GENOMIC DNA]</scope>
    <source>
        <strain evidence="4">cv. RG33-2</strain>
    </source>
</reference>
<accession>A0A2P5F2Z2</accession>
<dbReference type="Proteomes" id="UP000237000">
    <property type="component" value="Unassembled WGS sequence"/>
</dbReference>
<evidence type="ECO:0000313" key="3">
    <source>
        <dbReference type="EMBL" id="PON92154.1"/>
    </source>
</evidence>
<dbReference type="AlphaFoldDB" id="A0A2P5F2Z2"/>
<dbReference type="SUPFAM" id="SSF57756">
    <property type="entry name" value="Retrovirus zinc finger-like domains"/>
    <property type="match status" value="1"/>
</dbReference>
<dbReference type="InterPro" id="IPR040256">
    <property type="entry name" value="At4g02000-like"/>
</dbReference>
<keyword evidence="1" id="KW-0863">Zinc-finger</keyword>
<dbReference type="EMBL" id="JXTC01000068">
    <property type="protein sequence ID" value="PON92154.1"/>
    <property type="molecule type" value="Genomic_DNA"/>
</dbReference>
<dbReference type="InterPro" id="IPR036875">
    <property type="entry name" value="Znf_CCHC_sf"/>
</dbReference>
<dbReference type="InterPro" id="IPR001878">
    <property type="entry name" value="Znf_CCHC"/>
</dbReference>
<protein>
    <submittedName>
        <fullName evidence="3">Zinc knuckle CX2CX4HX4C</fullName>
    </submittedName>
</protein>
<evidence type="ECO:0000313" key="4">
    <source>
        <dbReference type="Proteomes" id="UP000237000"/>
    </source>
</evidence>
<comment type="caution">
    <text evidence="3">The sequence shown here is derived from an EMBL/GenBank/DDBJ whole genome shotgun (WGS) entry which is preliminary data.</text>
</comment>
<name>A0A2P5F2Z2_TREOI</name>
<keyword evidence="1" id="KW-0479">Metal-binding</keyword>
<dbReference type="GO" id="GO:0003676">
    <property type="term" value="F:nucleic acid binding"/>
    <property type="evidence" value="ECO:0007669"/>
    <property type="project" value="InterPro"/>
</dbReference>